<keyword evidence="2" id="KW-0813">Transport</keyword>
<keyword evidence="9" id="KW-0535">Nitrogen fixation</keyword>
<dbReference type="GO" id="GO:0020037">
    <property type="term" value="F:heme binding"/>
    <property type="evidence" value="ECO:0007669"/>
    <property type="project" value="InterPro"/>
</dbReference>
<dbReference type="PRINTS" id="PR00188">
    <property type="entry name" value="PLANTGLOBIN"/>
</dbReference>
<comment type="similarity">
    <text evidence="1">Belongs to the plant globin family.</text>
</comment>
<dbReference type="GO" id="GO:0005344">
    <property type="term" value="F:oxygen carrier activity"/>
    <property type="evidence" value="ECO:0007669"/>
    <property type="project" value="UniProtKB-KW"/>
</dbReference>
<dbReference type="InterPro" id="IPR000971">
    <property type="entry name" value="Globin"/>
</dbReference>
<dbReference type="InterPro" id="IPR009050">
    <property type="entry name" value="Globin-like_sf"/>
</dbReference>
<keyword evidence="8" id="KW-0944">Nitration</keyword>
<dbReference type="Gene3D" id="1.10.490.10">
    <property type="entry name" value="Globins"/>
    <property type="match status" value="1"/>
</dbReference>
<accession>A0A1S2XZ06</accession>
<evidence type="ECO:0000256" key="7">
    <source>
        <dbReference type="ARBA" id="ARBA00023004"/>
    </source>
</evidence>
<keyword evidence="4" id="KW-0349">Heme</keyword>
<dbReference type="PANTHER" id="PTHR22924:SF92">
    <property type="entry name" value="NON-SYMBIOTIC HEMOGLOBIN 2"/>
    <property type="match status" value="1"/>
</dbReference>
<evidence type="ECO:0000313" key="12">
    <source>
        <dbReference type="Proteomes" id="UP000087171"/>
    </source>
</evidence>
<protein>
    <submittedName>
        <fullName evidence="13">Leghemoglobin-like</fullName>
    </submittedName>
</protein>
<keyword evidence="7" id="KW-0408">Iron</keyword>
<dbReference type="PaxDb" id="3827-XP_004496144.1"/>
<proteinExistence type="inferred from homology"/>
<dbReference type="Pfam" id="PF00042">
    <property type="entry name" value="Globin"/>
    <property type="match status" value="1"/>
</dbReference>
<dbReference type="SMR" id="A0A1S2XZ06"/>
<evidence type="ECO:0000256" key="1">
    <source>
        <dbReference type="ARBA" id="ARBA00007609"/>
    </source>
</evidence>
<evidence type="ECO:0000256" key="2">
    <source>
        <dbReference type="ARBA" id="ARBA00022448"/>
    </source>
</evidence>
<sequence length="211" mass="24043">MAMSRKKNTSNNNHNSSWQSPNFIHTQVLDVCELLHHRIQITKKPNNNNNTMDALTEKQEALVNSSWEAFKKNIPHLSIVFYSSILEKAPESKDMFSFLKNFDGIPHQNSTLEAHAEKIFDMTRDAAIQLRAKGKIDLANDVTLEYLASVHVQKGVTEQHFVVLKEAMLKTIKKAMDDKWSEELSCAWSIPYDQLAATIKKAMGWELGNQS</sequence>
<name>A0A1S2XZ06_CICAR</name>
<dbReference type="STRING" id="3827.A0A1S2XZ06"/>
<dbReference type="InterPro" id="IPR001032">
    <property type="entry name" value="Leghaemoglobin-like"/>
</dbReference>
<feature type="domain" description="Globin" evidence="11">
    <location>
        <begin position="54"/>
        <end position="204"/>
    </location>
</feature>
<dbReference type="AlphaFoldDB" id="A0A1S2XZ06"/>
<dbReference type="RefSeq" id="XP_004496144.2">
    <property type="nucleotide sequence ID" value="XM_004496087.3"/>
</dbReference>
<dbReference type="OrthoDB" id="2012505at2759"/>
<evidence type="ECO:0000256" key="9">
    <source>
        <dbReference type="ARBA" id="ARBA00023231"/>
    </source>
</evidence>
<evidence type="ECO:0000256" key="6">
    <source>
        <dbReference type="ARBA" id="ARBA00022723"/>
    </source>
</evidence>
<keyword evidence="6" id="KW-0479">Metal-binding</keyword>
<evidence type="ECO:0000256" key="10">
    <source>
        <dbReference type="ARBA" id="ARBA00045825"/>
    </source>
</evidence>
<keyword evidence="3" id="KW-0597">Phosphoprotein</keyword>
<dbReference type="GO" id="GO:0046872">
    <property type="term" value="F:metal ion binding"/>
    <property type="evidence" value="ECO:0007669"/>
    <property type="project" value="UniProtKB-KW"/>
</dbReference>
<dbReference type="SUPFAM" id="SSF46458">
    <property type="entry name" value="Globin-like"/>
    <property type="match status" value="1"/>
</dbReference>
<dbReference type="eggNOG" id="KOG3378">
    <property type="taxonomic scope" value="Eukaryota"/>
</dbReference>
<reference evidence="12" key="1">
    <citation type="journal article" date="2013" name="Nat. Biotechnol.">
        <title>Draft genome sequence of chickpea (Cicer arietinum) provides a resource for trait improvement.</title>
        <authorList>
            <person name="Varshney R.K."/>
            <person name="Song C."/>
            <person name="Saxena R.K."/>
            <person name="Azam S."/>
            <person name="Yu S."/>
            <person name="Sharpe A.G."/>
            <person name="Cannon S."/>
            <person name="Baek J."/>
            <person name="Rosen B.D."/>
            <person name="Tar'an B."/>
            <person name="Millan T."/>
            <person name="Zhang X."/>
            <person name="Ramsay L.D."/>
            <person name="Iwata A."/>
            <person name="Wang Y."/>
            <person name="Nelson W."/>
            <person name="Farmer A.D."/>
            <person name="Gaur P.M."/>
            <person name="Soderlund C."/>
            <person name="Penmetsa R.V."/>
            <person name="Xu C."/>
            <person name="Bharti A.K."/>
            <person name="He W."/>
            <person name="Winter P."/>
            <person name="Zhao S."/>
            <person name="Hane J.K."/>
            <person name="Carrasquilla-Garcia N."/>
            <person name="Condie J.A."/>
            <person name="Upadhyaya H.D."/>
            <person name="Luo M.C."/>
            <person name="Thudi M."/>
            <person name="Gowda C.L."/>
            <person name="Singh N.P."/>
            <person name="Lichtenzveig J."/>
            <person name="Gali K.K."/>
            <person name="Rubio J."/>
            <person name="Nadarajan N."/>
            <person name="Dolezel J."/>
            <person name="Bansal K.C."/>
            <person name="Xu X."/>
            <person name="Edwards D."/>
            <person name="Zhang G."/>
            <person name="Kahl G."/>
            <person name="Gil J."/>
            <person name="Singh K.B."/>
            <person name="Datta S.K."/>
            <person name="Jackson S.A."/>
            <person name="Wang J."/>
            <person name="Cook D.R."/>
        </authorList>
    </citation>
    <scope>NUCLEOTIDE SEQUENCE [LARGE SCALE GENOMIC DNA]</scope>
    <source>
        <strain evidence="12">cv. CDC Frontier</strain>
    </source>
</reference>
<gene>
    <name evidence="13" type="primary">LOC101502441</name>
</gene>
<dbReference type="CDD" id="cd08923">
    <property type="entry name" value="class1-2_nsHbs_Lbs"/>
    <property type="match status" value="1"/>
</dbReference>
<dbReference type="Proteomes" id="UP000087171">
    <property type="component" value="Chromosome Ca4"/>
</dbReference>
<keyword evidence="12" id="KW-1185">Reference proteome</keyword>
<evidence type="ECO:0000256" key="5">
    <source>
        <dbReference type="ARBA" id="ARBA00022621"/>
    </source>
</evidence>
<evidence type="ECO:0000256" key="4">
    <source>
        <dbReference type="ARBA" id="ARBA00022617"/>
    </source>
</evidence>
<evidence type="ECO:0000259" key="11">
    <source>
        <dbReference type="PROSITE" id="PS01033"/>
    </source>
</evidence>
<dbReference type="InterPro" id="IPR012292">
    <property type="entry name" value="Globin/Proto"/>
</dbReference>
<evidence type="ECO:0000256" key="3">
    <source>
        <dbReference type="ARBA" id="ARBA00022553"/>
    </source>
</evidence>
<dbReference type="PANTHER" id="PTHR22924">
    <property type="entry name" value="LEGHEMOGLOBIN-RELATED"/>
    <property type="match status" value="1"/>
</dbReference>
<evidence type="ECO:0000313" key="13">
    <source>
        <dbReference type="RefSeq" id="XP_004496144.2"/>
    </source>
</evidence>
<keyword evidence="5" id="KW-0561">Oxygen transport</keyword>
<comment type="function">
    <text evidence="10">Leghemoglobin that reversibly binds oxygen O(2) through a pentacoordinated heme iron. In root nodules, facilitates the diffusion of oxygen to the bacteroids while preventing the bacterial nitrogenase from being inactivated by buffering dioxygen, nitric oxide and carbon monoxide, and promoting the formation of reactive oxygen species (ROS, e.g. H(2)O(2)). This role is essential for symbiotic nitrogen fixation (SNF).</text>
</comment>
<organism evidence="12 13">
    <name type="scientific">Cicer arietinum</name>
    <name type="common">Chickpea</name>
    <name type="synonym">Garbanzo</name>
    <dbReference type="NCBI Taxonomy" id="3827"/>
    <lineage>
        <taxon>Eukaryota</taxon>
        <taxon>Viridiplantae</taxon>
        <taxon>Streptophyta</taxon>
        <taxon>Embryophyta</taxon>
        <taxon>Tracheophyta</taxon>
        <taxon>Spermatophyta</taxon>
        <taxon>Magnoliopsida</taxon>
        <taxon>eudicotyledons</taxon>
        <taxon>Gunneridae</taxon>
        <taxon>Pentapetalae</taxon>
        <taxon>rosids</taxon>
        <taxon>fabids</taxon>
        <taxon>Fabales</taxon>
        <taxon>Fabaceae</taxon>
        <taxon>Papilionoideae</taxon>
        <taxon>50 kb inversion clade</taxon>
        <taxon>NPAAA clade</taxon>
        <taxon>Hologalegina</taxon>
        <taxon>IRL clade</taxon>
        <taxon>Cicereae</taxon>
        <taxon>Cicer</taxon>
    </lineage>
</organism>
<reference evidence="13" key="2">
    <citation type="submission" date="2025-08" db="UniProtKB">
        <authorList>
            <consortium name="RefSeq"/>
        </authorList>
    </citation>
    <scope>IDENTIFICATION</scope>
    <source>
        <tissue evidence="13">Etiolated seedlings</tissue>
    </source>
</reference>
<dbReference type="PROSITE" id="PS01033">
    <property type="entry name" value="GLOBIN"/>
    <property type="match status" value="1"/>
</dbReference>
<evidence type="ECO:0000256" key="8">
    <source>
        <dbReference type="ARBA" id="ARBA00023074"/>
    </source>
</evidence>
<dbReference type="GO" id="GO:0019825">
    <property type="term" value="F:oxygen binding"/>
    <property type="evidence" value="ECO:0007669"/>
    <property type="project" value="InterPro"/>
</dbReference>